<keyword evidence="4" id="KW-1185">Reference proteome</keyword>
<comment type="similarity">
    <text evidence="1">Belongs to the glycosyl hydrolase 35 family.</text>
</comment>
<dbReference type="Pfam" id="PF01301">
    <property type="entry name" value="Glyco_hydro_35"/>
    <property type="match status" value="1"/>
</dbReference>
<dbReference type="STRING" id="62062.ENSHHUP00000018873"/>
<dbReference type="PRINTS" id="PR00742">
    <property type="entry name" value="GLHYDRLASE35"/>
</dbReference>
<dbReference type="GO" id="GO:0004553">
    <property type="term" value="F:hydrolase activity, hydrolyzing O-glycosyl compounds"/>
    <property type="evidence" value="ECO:0007669"/>
    <property type="project" value="InterPro"/>
</dbReference>
<feature type="domain" description="Glycoside hydrolase 35 catalytic" evidence="2">
    <location>
        <begin position="25"/>
        <end position="66"/>
    </location>
</feature>
<dbReference type="Proteomes" id="UP000314982">
    <property type="component" value="Unassembled WGS sequence"/>
</dbReference>
<dbReference type="InterPro" id="IPR017853">
    <property type="entry name" value="GH"/>
</dbReference>
<organism evidence="3 4">
    <name type="scientific">Hucho hucho</name>
    <name type="common">huchen</name>
    <dbReference type="NCBI Taxonomy" id="62062"/>
    <lineage>
        <taxon>Eukaryota</taxon>
        <taxon>Metazoa</taxon>
        <taxon>Chordata</taxon>
        <taxon>Craniata</taxon>
        <taxon>Vertebrata</taxon>
        <taxon>Euteleostomi</taxon>
        <taxon>Actinopterygii</taxon>
        <taxon>Neopterygii</taxon>
        <taxon>Teleostei</taxon>
        <taxon>Protacanthopterygii</taxon>
        <taxon>Salmoniformes</taxon>
        <taxon>Salmonidae</taxon>
        <taxon>Salmoninae</taxon>
        <taxon>Hucho</taxon>
    </lineage>
</organism>
<sequence>MTSVWFFSQVSGARSFSIDYKNNCFLKDGKPFQYVSGSIHYSRIPHYYWRDRLLKMYMAGLNAVQM</sequence>
<dbReference type="GeneTree" id="ENSGT00950000182942"/>
<evidence type="ECO:0000313" key="4">
    <source>
        <dbReference type="Proteomes" id="UP000314982"/>
    </source>
</evidence>
<accession>A0A4W5KNM5</accession>
<proteinExistence type="inferred from homology"/>
<protein>
    <recommendedName>
        <fullName evidence="2">Glycoside hydrolase 35 catalytic domain-containing protein</fullName>
    </recommendedName>
</protein>
<dbReference type="AlphaFoldDB" id="A0A4W5KNM5"/>
<evidence type="ECO:0000256" key="1">
    <source>
        <dbReference type="ARBA" id="ARBA00009809"/>
    </source>
</evidence>
<dbReference type="SUPFAM" id="SSF51445">
    <property type="entry name" value="(Trans)glycosidases"/>
    <property type="match status" value="1"/>
</dbReference>
<reference evidence="4" key="1">
    <citation type="submission" date="2018-06" db="EMBL/GenBank/DDBJ databases">
        <title>Genome assembly of Danube salmon.</title>
        <authorList>
            <person name="Macqueen D.J."/>
            <person name="Gundappa M.K."/>
        </authorList>
    </citation>
    <scope>NUCLEOTIDE SEQUENCE [LARGE SCALE GENOMIC DNA]</scope>
</reference>
<reference evidence="3" key="3">
    <citation type="submission" date="2025-09" db="UniProtKB">
        <authorList>
            <consortium name="Ensembl"/>
        </authorList>
    </citation>
    <scope>IDENTIFICATION</scope>
</reference>
<dbReference type="Ensembl" id="ENSHHUT00000019552.1">
    <property type="protein sequence ID" value="ENSHHUP00000018873.1"/>
    <property type="gene ID" value="ENSHHUG00000011764.1"/>
</dbReference>
<dbReference type="GO" id="GO:0005975">
    <property type="term" value="P:carbohydrate metabolic process"/>
    <property type="evidence" value="ECO:0007669"/>
    <property type="project" value="InterPro"/>
</dbReference>
<dbReference type="InterPro" id="IPR001944">
    <property type="entry name" value="Glycoside_Hdrlase_35"/>
</dbReference>
<dbReference type="InterPro" id="IPR031330">
    <property type="entry name" value="Gly_Hdrlase_35_cat"/>
</dbReference>
<evidence type="ECO:0000313" key="3">
    <source>
        <dbReference type="Ensembl" id="ENSHHUP00000018873.1"/>
    </source>
</evidence>
<dbReference type="Gene3D" id="3.20.20.80">
    <property type="entry name" value="Glycosidases"/>
    <property type="match status" value="1"/>
</dbReference>
<name>A0A4W5KNM5_9TELE</name>
<reference evidence="3" key="2">
    <citation type="submission" date="2025-08" db="UniProtKB">
        <authorList>
            <consortium name="Ensembl"/>
        </authorList>
    </citation>
    <scope>IDENTIFICATION</scope>
</reference>
<evidence type="ECO:0000259" key="2">
    <source>
        <dbReference type="Pfam" id="PF01301"/>
    </source>
</evidence>
<dbReference type="PANTHER" id="PTHR23421">
    <property type="entry name" value="BETA-GALACTOSIDASE RELATED"/>
    <property type="match status" value="1"/>
</dbReference>